<sequence length="249" mass="27898">MRRRNFLKIVFYSLGLIAFSGIGLSFRAGRGKNTVLPSPLGEFTEDGLIHPPGAVDDFVSKCISCGVCGDVCRQLGYSAIRFTGLKNSQSSGVPIVDDMRDHPCTLCMECTKVCPTGALIEVPKEKVRMGIALIDFSLCLGWNGDVCLSCSKACPLGMKVFEFYNSEWGNQPYINENCTGCGYCVKFCPVGGSAIRVFDLNSYKRLKDRYIQWFKSILTMSDDERYDLVYTQNLPKILERGKEFEREYQ</sequence>
<dbReference type="Gene3D" id="3.30.70.20">
    <property type="match status" value="2"/>
</dbReference>
<accession>A0A0N7MVT4</accession>
<feature type="domain" description="4Fe-4S ferredoxin-type" evidence="8">
    <location>
        <begin position="170"/>
        <end position="200"/>
    </location>
</feature>
<keyword evidence="5" id="KW-0249">Electron transport</keyword>
<name>A0A0N7MVT4_9BACT</name>
<evidence type="ECO:0000256" key="3">
    <source>
        <dbReference type="ARBA" id="ARBA00022723"/>
    </source>
</evidence>
<evidence type="ECO:0000256" key="2">
    <source>
        <dbReference type="ARBA" id="ARBA00022485"/>
    </source>
</evidence>
<evidence type="ECO:0000256" key="4">
    <source>
        <dbReference type="ARBA" id="ARBA00022737"/>
    </source>
</evidence>
<keyword evidence="1" id="KW-0813">Transport</keyword>
<protein>
    <submittedName>
        <fullName evidence="9">Ferredoxin-type protein NapG</fullName>
    </submittedName>
</protein>
<evidence type="ECO:0000256" key="7">
    <source>
        <dbReference type="ARBA" id="ARBA00023014"/>
    </source>
</evidence>
<keyword evidence="4" id="KW-0677">Repeat</keyword>
<gene>
    <name evidence="9" type="ORF">JGI23_00171</name>
</gene>
<feature type="domain" description="4Fe-4S ferredoxin-type" evidence="8">
    <location>
        <begin position="51"/>
        <end position="85"/>
    </location>
</feature>
<keyword evidence="2" id="KW-0004">4Fe-4S</keyword>
<dbReference type="InterPro" id="IPR017896">
    <property type="entry name" value="4Fe4S_Fe-S-bd"/>
</dbReference>
<dbReference type="InterPro" id="IPR017900">
    <property type="entry name" value="4Fe4S_Fe_S_CS"/>
</dbReference>
<dbReference type="GO" id="GO:0051539">
    <property type="term" value="F:4 iron, 4 sulfur cluster binding"/>
    <property type="evidence" value="ECO:0007669"/>
    <property type="project" value="UniProtKB-KW"/>
</dbReference>
<dbReference type="PROSITE" id="PS00198">
    <property type="entry name" value="4FE4S_FER_1"/>
    <property type="match status" value="2"/>
</dbReference>
<dbReference type="PANTHER" id="PTHR43687">
    <property type="entry name" value="ADENYLYLSULFATE REDUCTASE, BETA SUBUNIT"/>
    <property type="match status" value="1"/>
</dbReference>
<dbReference type="EMBL" id="CZVW01000002">
    <property type="protein sequence ID" value="CUS96731.1"/>
    <property type="molecule type" value="Genomic_DNA"/>
</dbReference>
<dbReference type="OrthoDB" id="9810688at2"/>
<keyword evidence="10" id="KW-1185">Reference proteome</keyword>
<proteinExistence type="predicted"/>
<dbReference type="GO" id="GO:0046872">
    <property type="term" value="F:metal ion binding"/>
    <property type="evidence" value="ECO:0007669"/>
    <property type="project" value="UniProtKB-KW"/>
</dbReference>
<evidence type="ECO:0000256" key="6">
    <source>
        <dbReference type="ARBA" id="ARBA00023004"/>
    </source>
</evidence>
<keyword evidence="7" id="KW-0411">Iron-sulfur</keyword>
<feature type="domain" description="4Fe-4S ferredoxin-type" evidence="8">
    <location>
        <begin position="92"/>
        <end position="125"/>
    </location>
</feature>
<dbReference type="PROSITE" id="PS51379">
    <property type="entry name" value="4FE4S_FER_2"/>
    <property type="match status" value="3"/>
</dbReference>
<dbReference type="InterPro" id="IPR050572">
    <property type="entry name" value="Fe-S_Ferredoxin"/>
</dbReference>
<organism evidence="9 10">
    <name type="scientific">Candidatus Chryseopegocella kryptomonas</name>
    <dbReference type="NCBI Taxonomy" id="1633643"/>
    <lineage>
        <taxon>Bacteria</taxon>
        <taxon>Pseudomonadati</taxon>
        <taxon>Candidatus Kryptoniota</taxon>
        <taxon>Candidatus Chryseopegocella</taxon>
    </lineage>
</organism>
<evidence type="ECO:0000313" key="9">
    <source>
        <dbReference type="EMBL" id="CUS96731.1"/>
    </source>
</evidence>
<evidence type="ECO:0000256" key="1">
    <source>
        <dbReference type="ARBA" id="ARBA00022448"/>
    </source>
</evidence>
<dbReference type="PANTHER" id="PTHR43687:SF6">
    <property type="entry name" value="L-ASPARTATE SEMIALDEHYDE SULFURTRANSFERASE IRON-SULFUR SUBUNIT"/>
    <property type="match status" value="1"/>
</dbReference>
<dbReference type="AlphaFoldDB" id="A0A0N7MVT4"/>
<evidence type="ECO:0000259" key="8">
    <source>
        <dbReference type="PROSITE" id="PS51379"/>
    </source>
</evidence>
<dbReference type="SUPFAM" id="SSF54862">
    <property type="entry name" value="4Fe-4S ferredoxins"/>
    <property type="match status" value="1"/>
</dbReference>
<evidence type="ECO:0000313" key="10">
    <source>
        <dbReference type="Proteomes" id="UP000199197"/>
    </source>
</evidence>
<keyword evidence="3" id="KW-0479">Metal-binding</keyword>
<dbReference type="Pfam" id="PF13237">
    <property type="entry name" value="Fer4_10"/>
    <property type="match status" value="1"/>
</dbReference>
<evidence type="ECO:0000256" key="5">
    <source>
        <dbReference type="ARBA" id="ARBA00022982"/>
    </source>
</evidence>
<dbReference type="RefSeq" id="WP_092347006.1">
    <property type="nucleotide sequence ID" value="NZ_CZVW01000002.1"/>
</dbReference>
<keyword evidence="6" id="KW-0408">Iron</keyword>
<reference evidence="10" key="1">
    <citation type="submission" date="2015-11" db="EMBL/GenBank/DDBJ databases">
        <authorList>
            <person name="Varghese N."/>
        </authorList>
    </citation>
    <scope>NUCLEOTIDE SEQUENCE [LARGE SCALE GENOMIC DNA]</scope>
    <source>
        <strain evidence="10">JGI-23</strain>
    </source>
</reference>
<dbReference type="Pfam" id="PF12838">
    <property type="entry name" value="Fer4_7"/>
    <property type="match status" value="1"/>
</dbReference>
<dbReference type="Proteomes" id="UP000199197">
    <property type="component" value="Unassembled WGS sequence"/>
</dbReference>